<dbReference type="SUPFAM" id="SSF117991">
    <property type="entry name" value="YbeD/HP0495-like"/>
    <property type="match status" value="1"/>
</dbReference>
<dbReference type="InterPro" id="IPR007454">
    <property type="entry name" value="UPF0250_YbeD-like"/>
</dbReference>
<sequence length="88" mass="10242">MNLDDTDQRVLFTYPCEWTYKVIGYQESAIRQAISELVTEKSFEVSFSNKSSTKKYVSLSLDLVLENEEEREAIYMALKQHPAIKMVL</sequence>
<name>A0A3B1D7X6_9ZZZZ</name>
<gene>
    <name evidence="2" type="ORF">MNBD_NITROSPIRAE01-372</name>
</gene>
<evidence type="ECO:0000313" key="2">
    <source>
        <dbReference type="EMBL" id="VAX32254.1"/>
    </source>
</evidence>
<dbReference type="GO" id="GO:0005829">
    <property type="term" value="C:cytosol"/>
    <property type="evidence" value="ECO:0007669"/>
    <property type="project" value="TreeGrafter"/>
</dbReference>
<proteinExistence type="inferred from homology"/>
<accession>A0A3B1D7X6</accession>
<dbReference type="EMBL" id="UOGF01000085">
    <property type="protein sequence ID" value="VAX32254.1"/>
    <property type="molecule type" value="Genomic_DNA"/>
</dbReference>
<dbReference type="InterPro" id="IPR027471">
    <property type="entry name" value="YbeD-like_sf"/>
</dbReference>
<evidence type="ECO:0008006" key="3">
    <source>
        <dbReference type="Google" id="ProtNLM"/>
    </source>
</evidence>
<dbReference type="AlphaFoldDB" id="A0A3B1D7X6"/>
<dbReference type="Gene3D" id="3.30.70.260">
    <property type="match status" value="1"/>
</dbReference>
<reference evidence="2" key="1">
    <citation type="submission" date="2018-06" db="EMBL/GenBank/DDBJ databases">
        <authorList>
            <person name="Zhirakovskaya E."/>
        </authorList>
    </citation>
    <scope>NUCLEOTIDE SEQUENCE</scope>
</reference>
<dbReference type="PANTHER" id="PTHR38036:SF1">
    <property type="entry name" value="UPF0250 PROTEIN YBED"/>
    <property type="match status" value="1"/>
</dbReference>
<dbReference type="Pfam" id="PF04359">
    <property type="entry name" value="DUF493"/>
    <property type="match status" value="1"/>
</dbReference>
<protein>
    <recommendedName>
        <fullName evidence="3">Proposed lipoate regulatory protein YbeD</fullName>
    </recommendedName>
</protein>
<organism evidence="2">
    <name type="scientific">hydrothermal vent metagenome</name>
    <dbReference type="NCBI Taxonomy" id="652676"/>
    <lineage>
        <taxon>unclassified sequences</taxon>
        <taxon>metagenomes</taxon>
        <taxon>ecological metagenomes</taxon>
    </lineage>
</organism>
<dbReference type="PANTHER" id="PTHR38036">
    <property type="entry name" value="UPF0250 PROTEIN YBED"/>
    <property type="match status" value="1"/>
</dbReference>
<evidence type="ECO:0000256" key="1">
    <source>
        <dbReference type="ARBA" id="ARBA00008460"/>
    </source>
</evidence>
<comment type="similarity">
    <text evidence="1">Belongs to the UPF0250 family.</text>
</comment>